<organism evidence="2 3">
    <name type="scientific">Citrullus colocynthis</name>
    <name type="common">colocynth</name>
    <dbReference type="NCBI Taxonomy" id="252529"/>
    <lineage>
        <taxon>Eukaryota</taxon>
        <taxon>Viridiplantae</taxon>
        <taxon>Streptophyta</taxon>
        <taxon>Embryophyta</taxon>
        <taxon>Tracheophyta</taxon>
        <taxon>Spermatophyta</taxon>
        <taxon>Magnoliopsida</taxon>
        <taxon>eudicotyledons</taxon>
        <taxon>Gunneridae</taxon>
        <taxon>Pentapetalae</taxon>
        <taxon>rosids</taxon>
        <taxon>fabids</taxon>
        <taxon>Cucurbitales</taxon>
        <taxon>Cucurbitaceae</taxon>
        <taxon>Benincaseae</taxon>
        <taxon>Citrullus</taxon>
    </lineage>
</organism>
<keyword evidence="3" id="KW-1185">Reference proteome</keyword>
<accession>A0ABP0Y3T3</accession>
<dbReference type="Proteomes" id="UP001642487">
    <property type="component" value="Chromosome 2"/>
</dbReference>
<evidence type="ECO:0000313" key="3">
    <source>
        <dbReference type="Proteomes" id="UP001642487"/>
    </source>
</evidence>
<name>A0ABP0Y3T3_9ROSI</name>
<evidence type="ECO:0000313" key="2">
    <source>
        <dbReference type="EMBL" id="CAK9315091.1"/>
    </source>
</evidence>
<feature type="signal peptide" evidence="1">
    <location>
        <begin position="1"/>
        <end position="18"/>
    </location>
</feature>
<feature type="chain" id="PRO_5046376306" description="Secreted protein" evidence="1">
    <location>
        <begin position="19"/>
        <end position="66"/>
    </location>
</feature>
<proteinExistence type="predicted"/>
<reference evidence="2 3" key="1">
    <citation type="submission" date="2024-03" db="EMBL/GenBank/DDBJ databases">
        <authorList>
            <person name="Gkanogiannis A."/>
            <person name="Becerra Lopez-Lavalle L."/>
        </authorList>
    </citation>
    <scope>NUCLEOTIDE SEQUENCE [LARGE SCALE GENOMIC DNA]</scope>
</reference>
<protein>
    <recommendedName>
        <fullName evidence="4">Secreted protein</fullName>
    </recommendedName>
</protein>
<evidence type="ECO:0008006" key="4">
    <source>
        <dbReference type="Google" id="ProtNLM"/>
    </source>
</evidence>
<sequence>MFCNVFLISLLLPDLVRFGVLLKRKHPFALFCCYYQIYIQLDLGSVKIDRNDAENFLPFLQLVLFS</sequence>
<keyword evidence="1" id="KW-0732">Signal</keyword>
<dbReference type="EMBL" id="OZ021736">
    <property type="protein sequence ID" value="CAK9315091.1"/>
    <property type="molecule type" value="Genomic_DNA"/>
</dbReference>
<gene>
    <name evidence="2" type="ORF">CITCOLO1_LOCUS6871</name>
</gene>
<evidence type="ECO:0000256" key="1">
    <source>
        <dbReference type="SAM" id="SignalP"/>
    </source>
</evidence>